<evidence type="ECO:0000313" key="3">
    <source>
        <dbReference type="EMBL" id="MFB9260734.1"/>
    </source>
</evidence>
<dbReference type="SUPFAM" id="SSF53474">
    <property type="entry name" value="alpha/beta-Hydrolases"/>
    <property type="match status" value="1"/>
</dbReference>
<dbReference type="Gene3D" id="3.40.50.1820">
    <property type="entry name" value="alpha/beta hydrolase"/>
    <property type="match status" value="1"/>
</dbReference>
<dbReference type="InterPro" id="IPR000639">
    <property type="entry name" value="Epox_hydrolase-like"/>
</dbReference>
<dbReference type="InterPro" id="IPR029058">
    <property type="entry name" value="AB_hydrolase_fold"/>
</dbReference>
<dbReference type="RefSeq" id="WP_182631322.1">
    <property type="nucleotide sequence ID" value="NZ_JAALDM010000046.1"/>
</dbReference>
<comment type="caution">
    <text evidence="3">The sequence shown here is derived from an EMBL/GenBank/DDBJ whole genome shotgun (WGS) entry which is preliminary data.</text>
</comment>
<evidence type="ECO:0000259" key="2">
    <source>
        <dbReference type="Pfam" id="PF00561"/>
    </source>
</evidence>
<organism evidence="3 4">
    <name type="scientific">Dietzia aerolata</name>
    <dbReference type="NCBI Taxonomy" id="595984"/>
    <lineage>
        <taxon>Bacteria</taxon>
        <taxon>Bacillati</taxon>
        <taxon>Actinomycetota</taxon>
        <taxon>Actinomycetes</taxon>
        <taxon>Mycobacteriales</taxon>
        <taxon>Dietziaceae</taxon>
        <taxon>Dietzia</taxon>
    </lineage>
</organism>
<dbReference type="PRINTS" id="PR00111">
    <property type="entry name" value="ABHYDROLASE"/>
</dbReference>
<evidence type="ECO:0000256" key="1">
    <source>
        <dbReference type="ARBA" id="ARBA00022801"/>
    </source>
</evidence>
<dbReference type="PRINTS" id="PR00412">
    <property type="entry name" value="EPOXHYDRLASE"/>
</dbReference>
<dbReference type="Pfam" id="PF00561">
    <property type="entry name" value="Abhydrolase_1"/>
    <property type="match status" value="1"/>
</dbReference>
<keyword evidence="4" id="KW-1185">Reference proteome</keyword>
<dbReference type="EMBL" id="JBHMDY010000008">
    <property type="protein sequence ID" value="MFB9260734.1"/>
    <property type="molecule type" value="Genomic_DNA"/>
</dbReference>
<sequence>MIDPRIHDESWLQRRHIERDGVRLHYVTAEPEPSGEGAGPIGTIVLVHGFPHFWFTWHRMIPLLVDAGWRVIAPDLRGMGGSDAPADVEAYTPREVVDDLFAVIDDVSPRGGAAEKVVLVGFDFGAGVVYDACHLEPDRVRAVIGMENPFVGTAGSVPPLEGSAMIAEKHFLHLHYFAQPGVAEVDLKGHERDFLARVFWALSADFHYLDVWQHPPGTRYLDALPEAPQLPWRWLSAEELDVYEKEYTRTGFAGPLQWYRAMDVSWRARKEFERQTNPVPYYFVYSEHDPDLEGFHGREPLKKLDRHHDDVRQVRSVPRAGHLMHLEATEDTHREILACLADITATIPE</sequence>
<feature type="domain" description="AB hydrolase-1" evidence="2">
    <location>
        <begin position="43"/>
        <end position="148"/>
    </location>
</feature>
<evidence type="ECO:0000313" key="4">
    <source>
        <dbReference type="Proteomes" id="UP001589700"/>
    </source>
</evidence>
<gene>
    <name evidence="3" type="ORF">ACFFVD_13065</name>
</gene>
<name>A0ABV5JSG9_9ACTN</name>
<accession>A0ABV5JSG9</accession>
<keyword evidence="1 3" id="KW-0378">Hydrolase</keyword>
<dbReference type="Proteomes" id="UP001589700">
    <property type="component" value="Unassembled WGS sequence"/>
</dbReference>
<dbReference type="InterPro" id="IPR000073">
    <property type="entry name" value="AB_hydrolase_1"/>
</dbReference>
<dbReference type="GO" id="GO:0016787">
    <property type="term" value="F:hydrolase activity"/>
    <property type="evidence" value="ECO:0007669"/>
    <property type="project" value="UniProtKB-KW"/>
</dbReference>
<reference evidence="3 4" key="1">
    <citation type="submission" date="2024-09" db="EMBL/GenBank/DDBJ databases">
        <authorList>
            <person name="Sun Q."/>
            <person name="Mori K."/>
        </authorList>
    </citation>
    <scope>NUCLEOTIDE SEQUENCE [LARGE SCALE GENOMIC DNA]</scope>
    <source>
        <strain evidence="3 4">CCM 7659</strain>
    </source>
</reference>
<protein>
    <submittedName>
        <fullName evidence="3">Alpha/beta fold hydrolase</fullName>
    </submittedName>
</protein>
<proteinExistence type="predicted"/>
<dbReference type="PANTHER" id="PTHR43329">
    <property type="entry name" value="EPOXIDE HYDROLASE"/>
    <property type="match status" value="1"/>
</dbReference>